<dbReference type="RefSeq" id="WP_251874534.1">
    <property type="nucleotide sequence ID" value="NZ_CP098755.1"/>
</dbReference>
<reference evidence="1" key="1">
    <citation type="submission" date="2022-06" db="EMBL/GenBank/DDBJ databases">
        <title>Genome sequencing of Brevibacillus sp. BB3-R1.</title>
        <authorList>
            <person name="Heo J."/>
            <person name="Lee D."/>
            <person name="Won M."/>
            <person name="Han B.-H."/>
            <person name="Hong S.-B."/>
            <person name="Kwon S.-W."/>
        </authorList>
    </citation>
    <scope>NUCLEOTIDE SEQUENCE</scope>
    <source>
        <strain evidence="1">BB3-R1</strain>
    </source>
</reference>
<keyword evidence="2" id="KW-1185">Reference proteome</keyword>
<dbReference type="Proteomes" id="UP001056500">
    <property type="component" value="Chromosome"/>
</dbReference>
<dbReference type="EMBL" id="CP098755">
    <property type="protein sequence ID" value="USG67435.1"/>
    <property type="molecule type" value="Genomic_DNA"/>
</dbReference>
<accession>A0ABY4WNL9</accession>
<evidence type="ECO:0000313" key="1">
    <source>
        <dbReference type="EMBL" id="USG67435.1"/>
    </source>
</evidence>
<gene>
    <name evidence="1" type="ORF">NDK47_09225</name>
</gene>
<evidence type="ECO:0000313" key="2">
    <source>
        <dbReference type="Proteomes" id="UP001056500"/>
    </source>
</evidence>
<sequence length="238" mass="27452">MATLRRWRVAGLMLLVWVSLFAFSYTQSASREEEQLLRLHRLLSSAQSKEAYFLSEQVVVDGRMESSVQTHAQSSPRLAKVSLRSRLTDTEDFRLQVYFHPEAVYLYSENSGIWNKAAYNHPSVGELEGLRDPFAFWLRMLGEAESIEQTKEGMYSLTLQPFRDDIHGIHVDDVIRAHMQVQLDEQTGKVKSLKLDAELKPSIIKSRERLSYRITLLEEHEEPELTLPKEAMTAEPMP</sequence>
<proteinExistence type="predicted"/>
<organism evidence="1 2">
    <name type="scientific">Brevibacillus ruminantium</name>
    <dbReference type="NCBI Taxonomy" id="2950604"/>
    <lineage>
        <taxon>Bacteria</taxon>
        <taxon>Bacillati</taxon>
        <taxon>Bacillota</taxon>
        <taxon>Bacilli</taxon>
        <taxon>Bacillales</taxon>
        <taxon>Paenibacillaceae</taxon>
        <taxon>Brevibacillus</taxon>
    </lineage>
</organism>
<protein>
    <recommendedName>
        <fullName evidence="3">Outer membrane lipoprotein carrier protein LolA</fullName>
    </recommendedName>
</protein>
<name>A0ABY4WNL9_9BACL</name>
<evidence type="ECO:0008006" key="3">
    <source>
        <dbReference type="Google" id="ProtNLM"/>
    </source>
</evidence>